<evidence type="ECO:0000313" key="18">
    <source>
        <dbReference type="Proteomes" id="UP001652624"/>
    </source>
</evidence>
<name>A0A1S3AA25_ERIEU</name>
<evidence type="ECO:0000256" key="1">
    <source>
        <dbReference type="ARBA" id="ARBA00000251"/>
    </source>
</evidence>
<dbReference type="Pfam" id="PF01630">
    <property type="entry name" value="Glyco_hydro_56"/>
    <property type="match status" value="1"/>
</dbReference>
<feature type="glycosylation site" description="N-linked (GlcNAc...) asparagine" evidence="15">
    <location>
        <position position="375"/>
    </location>
</feature>
<dbReference type="PIRSF" id="PIRSF038193">
    <property type="entry name" value="Hyaluronidase"/>
    <property type="match status" value="1"/>
</dbReference>
<keyword evidence="9 16" id="KW-1015">Disulfide bond</keyword>
<keyword evidence="8" id="KW-0472">Membrane</keyword>
<evidence type="ECO:0000256" key="6">
    <source>
        <dbReference type="ARBA" id="ARBA00022729"/>
    </source>
</evidence>
<comment type="subcellular location">
    <subcellularLocation>
        <location evidence="2">Cell membrane</location>
        <topology evidence="2">Lipid-anchor</topology>
        <topology evidence="2">GPI-anchor</topology>
    </subcellularLocation>
</comment>
<keyword evidence="4" id="KW-1003">Cell membrane</keyword>
<dbReference type="GO" id="GO:0001669">
    <property type="term" value="C:acrosomal vesicle"/>
    <property type="evidence" value="ECO:0007669"/>
    <property type="project" value="TreeGrafter"/>
</dbReference>
<dbReference type="GO" id="GO:0007342">
    <property type="term" value="P:fusion of sperm to egg plasma membrane involved in single fertilization"/>
    <property type="evidence" value="ECO:0007669"/>
    <property type="project" value="InterPro"/>
</dbReference>
<organism evidence="18 19">
    <name type="scientific">Erinaceus europaeus</name>
    <name type="common">Western European hedgehog</name>
    <dbReference type="NCBI Taxonomy" id="9365"/>
    <lineage>
        <taxon>Eukaryota</taxon>
        <taxon>Metazoa</taxon>
        <taxon>Chordata</taxon>
        <taxon>Craniata</taxon>
        <taxon>Vertebrata</taxon>
        <taxon>Euteleostomi</taxon>
        <taxon>Mammalia</taxon>
        <taxon>Eutheria</taxon>
        <taxon>Laurasiatheria</taxon>
        <taxon>Eulipotyphla</taxon>
        <taxon>Erinaceidae</taxon>
        <taxon>Erinaceinae</taxon>
        <taxon>Erinaceus</taxon>
    </lineage>
</organism>
<protein>
    <recommendedName>
        <fullName evidence="13 17">Hyaluronidase</fullName>
        <ecNumber evidence="13 17">3.2.1.35</ecNumber>
    </recommendedName>
</protein>
<feature type="active site" description="Proton donor" evidence="14">
    <location>
        <position position="154"/>
    </location>
</feature>
<keyword evidence="12 13" id="KW-0326">Glycosidase</keyword>
<dbReference type="AlphaFoldDB" id="A0A1S3AA25"/>
<evidence type="ECO:0000256" key="13">
    <source>
        <dbReference type="PIRNR" id="PIRNR038193"/>
    </source>
</evidence>
<dbReference type="GO" id="GO:0098552">
    <property type="term" value="C:side of membrane"/>
    <property type="evidence" value="ECO:0007669"/>
    <property type="project" value="UniProtKB-KW"/>
</dbReference>
<dbReference type="PIRSF" id="PIRSF500773">
    <property type="entry name" value="Hyaluronidase_PH20_Hyal5"/>
    <property type="match status" value="1"/>
</dbReference>
<proteinExistence type="inferred from homology"/>
<feature type="disulfide bond" evidence="16">
    <location>
        <begin position="383"/>
        <end position="394"/>
    </location>
</feature>
<dbReference type="Gene3D" id="3.20.20.70">
    <property type="entry name" value="Aldolase class I"/>
    <property type="match status" value="1"/>
</dbReference>
<keyword evidence="7 13" id="KW-0378">Hydrolase</keyword>
<dbReference type="PRINTS" id="PR00846">
    <property type="entry name" value="GLHYDRLASE56"/>
</dbReference>
<accession>A0A1S3AA25</accession>
<feature type="disulfide bond" evidence="16">
    <location>
        <begin position="230"/>
        <end position="244"/>
    </location>
</feature>
<feature type="disulfide bond" evidence="16">
    <location>
        <begin position="444"/>
        <end position="450"/>
    </location>
</feature>
<dbReference type="SUPFAM" id="SSF51445">
    <property type="entry name" value="(Trans)glycosidases"/>
    <property type="match status" value="1"/>
</dbReference>
<dbReference type="InterPro" id="IPR018155">
    <property type="entry name" value="Hyaluronidase"/>
</dbReference>
<dbReference type="GeneID" id="103121177"/>
<feature type="disulfide bond" evidence="16">
    <location>
        <begin position="66"/>
        <end position="358"/>
    </location>
</feature>
<gene>
    <name evidence="19" type="primary">LOC103121177</name>
</gene>
<evidence type="ECO:0000256" key="4">
    <source>
        <dbReference type="ARBA" id="ARBA00022475"/>
    </source>
</evidence>
<keyword evidence="5" id="KW-0336">GPI-anchor</keyword>
<keyword evidence="18" id="KW-1185">Reference proteome</keyword>
<dbReference type="PANTHER" id="PTHR11769:SF20">
    <property type="entry name" value="HYALURONIDASE PH-20"/>
    <property type="match status" value="1"/>
</dbReference>
<evidence type="ECO:0000256" key="9">
    <source>
        <dbReference type="ARBA" id="ARBA00023157"/>
    </source>
</evidence>
<evidence type="ECO:0000256" key="7">
    <source>
        <dbReference type="ARBA" id="ARBA00022801"/>
    </source>
</evidence>
<evidence type="ECO:0000256" key="17">
    <source>
        <dbReference type="RuleBase" id="RU610713"/>
    </source>
</evidence>
<dbReference type="RefSeq" id="XP_007531755.2">
    <property type="nucleotide sequence ID" value="XM_007531693.2"/>
</dbReference>
<dbReference type="InterPro" id="IPR013785">
    <property type="entry name" value="Aldolase_TIM"/>
</dbReference>
<keyword evidence="6" id="KW-0732">Signal</keyword>
<comment type="catalytic activity">
    <reaction evidence="1 13 17">
        <text>Random hydrolysis of (1-&gt;4)-linkages between N-acetyl-beta-D-glucosamine and D-glucuronate residues in hyaluronate.</text>
        <dbReference type="EC" id="3.2.1.35"/>
    </reaction>
</comment>
<evidence type="ECO:0000256" key="16">
    <source>
        <dbReference type="PIRSR" id="PIRSR038193-3"/>
    </source>
</evidence>
<comment type="similarity">
    <text evidence="3 13 17">Belongs to the glycosyl hydrolase 56 family.</text>
</comment>
<evidence type="ECO:0000256" key="15">
    <source>
        <dbReference type="PIRSR" id="PIRSR038193-2"/>
    </source>
</evidence>
<keyword evidence="11" id="KW-0449">Lipoprotein</keyword>
<evidence type="ECO:0000256" key="10">
    <source>
        <dbReference type="ARBA" id="ARBA00023180"/>
    </source>
</evidence>
<reference evidence="19" key="1">
    <citation type="submission" date="2025-08" db="UniProtKB">
        <authorList>
            <consortium name="RefSeq"/>
        </authorList>
    </citation>
    <scope>IDENTIFICATION</scope>
</reference>
<feature type="disulfide bond" evidence="16">
    <location>
        <begin position="388"/>
        <end position="442"/>
    </location>
</feature>
<dbReference type="eggNOG" id="ENOG502R6HD">
    <property type="taxonomic scope" value="Eukaryota"/>
</dbReference>
<dbReference type="Proteomes" id="UP001652624">
    <property type="component" value="Chromosome 8"/>
</dbReference>
<dbReference type="PRINTS" id="PR00848">
    <property type="entry name" value="SPERMPH20"/>
</dbReference>
<evidence type="ECO:0000256" key="12">
    <source>
        <dbReference type="ARBA" id="ARBA00023295"/>
    </source>
</evidence>
<dbReference type="InterPro" id="IPR017853">
    <property type="entry name" value="GH"/>
</dbReference>
<evidence type="ECO:0000256" key="8">
    <source>
        <dbReference type="ARBA" id="ARBA00023136"/>
    </source>
</evidence>
<sequence length="525" mass="60718">MLIVLTMEMLSLTQTFFRSFVGFNGPFQAAFTFLLFTICSTQNFRAPPLIPNVPYLWAWNAPTERCNKRHGVSLDLRLFSLVGSSQKDVTRQNITLFYPDQLGYYPYINRETKKRVNGGIPRLRSLKRHLRAAKEDITHYIPTDNVGLAVIDWEEWQPLWERNWEPNDVYRQLSMKLVRQRSILLNKTETIKVAKREFEKAAKNFMQETLSLGKLLRPNFLWGYYLFPDCYNYYNNAPNYTGGCSGVEKRRNDELDWMWNESTALYPSIYLKAQLSSTPQAALFVRNRIQEAIRVSKAPHTKRPIPVFVYTRPDFQDLSTKYLPQVDLESTIGESVALGASGIVIWRNFNLTQSRQSCMNLSNYVKTKLNPYLINVTLAGKMCSQMLCQDQGVCIRRYWNSSDYLHLNPRNFAIQTGNNGKYSIHGKPTLEDLHYFSDKFYCSCYANIPCRATFEIQKNKTIHVCVAEDICIDVFLNRKRKGHSSRPSRVKAKSKLSRKVLSHTAASKMSPCVSGKVPRKCDTIR</sequence>
<evidence type="ECO:0000256" key="11">
    <source>
        <dbReference type="ARBA" id="ARBA00023288"/>
    </source>
</evidence>
<dbReference type="GO" id="GO:0004415">
    <property type="term" value="F:hyalurononglucosaminidase activity"/>
    <property type="evidence" value="ECO:0007669"/>
    <property type="project" value="UniProtKB-UniRule"/>
</dbReference>
<dbReference type="GlyCosmos" id="A0A1S3AA25">
    <property type="glycosylation" value="1 site, No reported glycans"/>
</dbReference>
<dbReference type="InParanoid" id="A0A1S3AA25"/>
<keyword evidence="10" id="KW-0325">Glycoprotein</keyword>
<evidence type="ECO:0000313" key="19">
    <source>
        <dbReference type="RefSeq" id="XP_007531755.2"/>
    </source>
</evidence>
<dbReference type="PANTHER" id="PTHR11769">
    <property type="entry name" value="HYALURONIDASE"/>
    <property type="match status" value="1"/>
</dbReference>
<dbReference type="OrthoDB" id="5796153at2759"/>
<dbReference type="InterPro" id="IPR001439">
    <property type="entry name" value="Hyaluronidase_PH20/Hyal5"/>
</dbReference>
<dbReference type="EC" id="3.2.1.35" evidence="13 17"/>
<evidence type="ECO:0000256" key="14">
    <source>
        <dbReference type="PIRSR" id="PIRSR038193-1"/>
    </source>
</evidence>
<dbReference type="GO" id="GO:0005886">
    <property type="term" value="C:plasma membrane"/>
    <property type="evidence" value="ECO:0007669"/>
    <property type="project" value="UniProtKB-SubCell"/>
</dbReference>
<evidence type="ECO:0000256" key="3">
    <source>
        <dbReference type="ARBA" id="ARBA00008871"/>
    </source>
</evidence>
<evidence type="ECO:0000256" key="5">
    <source>
        <dbReference type="ARBA" id="ARBA00022622"/>
    </source>
</evidence>
<dbReference type="GO" id="GO:0005975">
    <property type="term" value="P:carbohydrate metabolic process"/>
    <property type="evidence" value="ECO:0007669"/>
    <property type="project" value="UniProtKB-UniRule"/>
</dbReference>
<dbReference type="GO" id="GO:0030214">
    <property type="term" value="P:hyaluronan catabolic process"/>
    <property type="evidence" value="ECO:0007669"/>
    <property type="project" value="TreeGrafter"/>
</dbReference>
<evidence type="ECO:0000256" key="2">
    <source>
        <dbReference type="ARBA" id="ARBA00004609"/>
    </source>
</evidence>